<evidence type="ECO:0000259" key="4">
    <source>
        <dbReference type="Pfam" id="PF00370"/>
    </source>
</evidence>
<dbReference type="SUPFAM" id="SSF53067">
    <property type="entry name" value="Actin-like ATPase domain"/>
    <property type="match status" value="1"/>
</dbReference>
<evidence type="ECO:0000256" key="3">
    <source>
        <dbReference type="ARBA" id="ARBA00022777"/>
    </source>
</evidence>
<dbReference type="InterPro" id="IPR043129">
    <property type="entry name" value="ATPase_NBD"/>
</dbReference>
<organism evidence="6 7">
    <name type="scientific">Martelella mediterranea</name>
    <dbReference type="NCBI Taxonomy" id="293089"/>
    <lineage>
        <taxon>Bacteria</taxon>
        <taxon>Pseudomonadati</taxon>
        <taxon>Pseudomonadota</taxon>
        <taxon>Alphaproteobacteria</taxon>
        <taxon>Hyphomicrobiales</taxon>
        <taxon>Aurantimonadaceae</taxon>
        <taxon>Martelella</taxon>
    </lineage>
</organism>
<evidence type="ECO:0000259" key="5">
    <source>
        <dbReference type="Pfam" id="PF21546"/>
    </source>
</evidence>
<dbReference type="Pfam" id="PF21546">
    <property type="entry name" value="FGGY_C_2"/>
    <property type="match status" value="1"/>
</dbReference>
<sequence length="468" mass="50066">MQTPVRNIAVIDIGKTNAKVIVYDLLKACEVDARSHRNAVTGTAPYPHFETDELFGFVLSALCELHKLHGIDAISVTTHGATVALLNDRGGLALPVLDYEHTGPDETASAYDVIRPSFAMTGSPRLSAGLNIGAQLFWQKERFPEAFASIGCVLPYPQYWGYLLTGNRAGEVTSWGCHSDLWSPRQRSFSPLVEALGLSDKMPPLRGADQQLGSILPEIAAKSGLPAGCPVYTGIHDSNASLLPHLWSRRQPFSVVSTGTWVIAMSVGGRSPTLDERRDTLINVNAFGEPVPSARFMGGRVFEVAAPAEDVVATDDDRAALLRDSLMLMPSVIGDTGPFQGVIGGWTDDEETLTPGMRLVGVSWYLALMTAVCLDLTAASGPVIVEGPFAENADYLSMLSAAVGRPLFKSTGSGTSAGAAGLVIGDVAPRVQVSRSIDPPENFDTLATYAEAWRHKAERIETTMPDLS</sequence>
<feature type="domain" description="Carbohydrate kinase FGGY C-terminal" evidence="5">
    <location>
        <begin position="251"/>
        <end position="423"/>
    </location>
</feature>
<dbReference type="PANTHER" id="PTHR43095:SF3">
    <property type="entry name" value="L-XYLULOSE_3-KETO-L-GULONATE KINASE"/>
    <property type="match status" value="1"/>
</dbReference>
<protein>
    <submittedName>
        <fullName evidence="6">Sugar (Pentulose or hexulose) kinase</fullName>
    </submittedName>
</protein>
<dbReference type="PANTHER" id="PTHR43095">
    <property type="entry name" value="SUGAR KINASE"/>
    <property type="match status" value="1"/>
</dbReference>
<proteinExistence type="inferred from homology"/>
<comment type="caution">
    <text evidence="6">The sequence shown here is derived from an EMBL/GenBank/DDBJ whole genome shotgun (WGS) entry which is preliminary data.</text>
</comment>
<keyword evidence="7" id="KW-1185">Reference proteome</keyword>
<accession>A0A4R3NSU9</accession>
<evidence type="ECO:0000313" key="6">
    <source>
        <dbReference type="EMBL" id="TCT39853.1"/>
    </source>
</evidence>
<name>A0A4R3NSU9_9HYPH</name>
<dbReference type="EMBL" id="SMAR01000011">
    <property type="protein sequence ID" value="TCT39853.1"/>
    <property type="molecule type" value="Genomic_DNA"/>
</dbReference>
<comment type="similarity">
    <text evidence="1">Belongs to the FGGY kinase family.</text>
</comment>
<dbReference type="GO" id="GO:0016301">
    <property type="term" value="F:kinase activity"/>
    <property type="evidence" value="ECO:0007669"/>
    <property type="project" value="UniProtKB-KW"/>
</dbReference>
<evidence type="ECO:0000256" key="2">
    <source>
        <dbReference type="ARBA" id="ARBA00022679"/>
    </source>
</evidence>
<dbReference type="Gene3D" id="3.30.420.40">
    <property type="match status" value="2"/>
</dbReference>
<keyword evidence="2" id="KW-0808">Transferase</keyword>
<reference evidence="6 7" key="1">
    <citation type="submission" date="2019-03" db="EMBL/GenBank/DDBJ databases">
        <title>Freshwater and sediment microbial communities from various areas in North America, analyzing microbe dynamics in response to fracking.</title>
        <authorList>
            <person name="Lamendella R."/>
        </authorList>
    </citation>
    <scope>NUCLEOTIDE SEQUENCE [LARGE SCALE GENOMIC DNA]</scope>
    <source>
        <strain evidence="6 7">175.2</strain>
    </source>
</reference>
<dbReference type="OrthoDB" id="9786272at2"/>
<evidence type="ECO:0000256" key="1">
    <source>
        <dbReference type="ARBA" id="ARBA00009156"/>
    </source>
</evidence>
<dbReference type="Pfam" id="PF00370">
    <property type="entry name" value="FGGY_N"/>
    <property type="match status" value="1"/>
</dbReference>
<evidence type="ECO:0000313" key="7">
    <source>
        <dbReference type="Proteomes" id="UP000295097"/>
    </source>
</evidence>
<dbReference type="Proteomes" id="UP000295097">
    <property type="component" value="Unassembled WGS sequence"/>
</dbReference>
<dbReference type="AlphaFoldDB" id="A0A4R3NSU9"/>
<keyword evidence="3 6" id="KW-0418">Kinase</keyword>
<feature type="domain" description="Carbohydrate kinase FGGY N-terminal" evidence="4">
    <location>
        <begin position="9"/>
        <end position="243"/>
    </location>
</feature>
<dbReference type="InterPro" id="IPR050406">
    <property type="entry name" value="FGGY_Carb_Kinase"/>
</dbReference>
<gene>
    <name evidence="6" type="ORF">EDC90_101136</name>
</gene>
<dbReference type="CDD" id="cd07772">
    <property type="entry name" value="ASKHA_NBD_FGGY_NaCK-like"/>
    <property type="match status" value="1"/>
</dbReference>
<dbReference type="GO" id="GO:0005975">
    <property type="term" value="P:carbohydrate metabolic process"/>
    <property type="evidence" value="ECO:0007669"/>
    <property type="project" value="InterPro"/>
</dbReference>
<dbReference type="InterPro" id="IPR018484">
    <property type="entry name" value="FGGY_N"/>
</dbReference>
<dbReference type="InterPro" id="IPR049382">
    <property type="entry name" value="FGGY_C_2"/>
</dbReference>